<dbReference type="AlphaFoldDB" id="A0A239W889"/>
<dbReference type="InterPro" id="IPR006230">
    <property type="entry name" value="MutL"/>
</dbReference>
<dbReference type="KEGG" id="cgrn:4412665_00382"/>
<proteinExistence type="predicted"/>
<dbReference type="PIRSF" id="PIRSF004729">
    <property type="entry name" value="MutL"/>
    <property type="match status" value="1"/>
</dbReference>
<dbReference type="Pfam" id="PF13941">
    <property type="entry name" value="MutL"/>
    <property type="match status" value="1"/>
</dbReference>
<reference evidence="1 2" key="1">
    <citation type="submission" date="2017-06" db="EMBL/GenBank/DDBJ databases">
        <authorList>
            <consortium name="Pathogen Informatics"/>
        </authorList>
    </citation>
    <scope>NUCLEOTIDE SEQUENCE [LARGE SCALE GENOMIC DNA]</scope>
    <source>
        <strain evidence="1 2">NCTC11865</strain>
    </source>
</reference>
<sequence>MTVLTTLEIGSTITKANAFRVENDHLDHVGQGFAATSVSAGDVRIGADAAISQMRDQYGLALDAGEIFVNSSAAGGLRMTVHGLTSSMTARAAREAALGAGAIVVHTTVGPMDEFDVEDLCEARPNIVLLAGGVDHGEKRIVVDNARLIASAHLGVPVIYAGNAQARHRVETVFAEAGEPLTCVSNVFPQVDVLRIDPVRAVIQDVFNNHITAAPGMGGLAQLSTHDILPTPGAVLRATELFTEAVGDAVVVDVGGATTDVHSVTDGTLEWTSRTVDPEPRAKRTVEGDLGVFVNARHVAAMTAEGEDEERLSNLRAIPATDDESEVTRWLTRRAVEVGMGRHAGAVVELFTPTGKTQIVRGKDLTAVHWVIGTGGALTRVPGGDAILARMCTGAGTQLMPDAHATILIDRDYRFSALGTIASSYPDLVRETFARWVHEETGDPR</sequence>
<evidence type="ECO:0000313" key="1">
    <source>
        <dbReference type="EMBL" id="SNV30260.1"/>
    </source>
</evidence>
<gene>
    <name evidence="1" type="ORF">SAMEA4412665_00382</name>
</gene>
<dbReference type="Proteomes" id="UP000215332">
    <property type="component" value="Chromosome 1"/>
</dbReference>
<name>A0A239W889_9ACTN</name>
<dbReference type="EMBL" id="LT906441">
    <property type="protein sequence ID" value="SNV30260.1"/>
    <property type="molecule type" value="Genomic_DNA"/>
</dbReference>
<dbReference type="NCBIfam" id="TIGR01319">
    <property type="entry name" value="glmL_fam"/>
    <property type="match status" value="1"/>
</dbReference>
<evidence type="ECO:0008006" key="3">
    <source>
        <dbReference type="Google" id="ProtNLM"/>
    </source>
</evidence>
<accession>A0A239W889</accession>
<dbReference type="eggNOG" id="COG0849">
    <property type="taxonomic scope" value="Bacteria"/>
</dbReference>
<protein>
    <recommendedName>
        <fullName evidence="3">Methylaspartate mutase</fullName>
    </recommendedName>
</protein>
<dbReference type="RefSeq" id="WP_065860850.1">
    <property type="nucleotide sequence ID" value="NZ_LT906441.1"/>
</dbReference>
<evidence type="ECO:0000313" key="2">
    <source>
        <dbReference type="Proteomes" id="UP000215332"/>
    </source>
</evidence>
<organism evidence="1 2">
    <name type="scientific">Cutibacterium granulosum</name>
    <dbReference type="NCBI Taxonomy" id="33011"/>
    <lineage>
        <taxon>Bacteria</taxon>
        <taxon>Bacillati</taxon>
        <taxon>Actinomycetota</taxon>
        <taxon>Actinomycetes</taxon>
        <taxon>Propionibacteriales</taxon>
        <taxon>Propionibacteriaceae</taxon>
        <taxon>Cutibacterium</taxon>
    </lineage>
</organism>